<comment type="caution">
    <text evidence="3">The sequence shown here is derived from an EMBL/GenBank/DDBJ whole genome shotgun (WGS) entry which is preliminary data.</text>
</comment>
<protein>
    <submittedName>
        <fullName evidence="3">16S rRNA (Guanine(966)-N(2))-methyltransferase RsmD</fullName>
        <ecNumber evidence="3">2.1.1.171</ecNumber>
    </submittedName>
</protein>
<dbReference type="EC" id="2.1.1.171" evidence="3"/>
<dbReference type="Proteomes" id="UP000469194">
    <property type="component" value="Unassembled WGS sequence"/>
</dbReference>
<keyword evidence="1 3" id="KW-0489">Methyltransferase</keyword>
<keyword evidence="2 3" id="KW-0808">Transferase</keyword>
<dbReference type="EMBL" id="WHZW01000022">
    <property type="protein sequence ID" value="NEG90310.1"/>
    <property type="molecule type" value="Genomic_DNA"/>
</dbReference>
<dbReference type="AlphaFoldDB" id="A0A6N9Z7D8"/>
<proteinExistence type="predicted"/>
<dbReference type="CDD" id="cd02440">
    <property type="entry name" value="AdoMet_MTases"/>
    <property type="match status" value="1"/>
</dbReference>
<evidence type="ECO:0000256" key="1">
    <source>
        <dbReference type="ARBA" id="ARBA00022603"/>
    </source>
</evidence>
<organism evidence="3 4">
    <name type="scientific">Bifidobacterium aerophilum</name>
    <dbReference type="NCBI Taxonomy" id="1798155"/>
    <lineage>
        <taxon>Bacteria</taxon>
        <taxon>Bacillati</taxon>
        <taxon>Actinomycetota</taxon>
        <taxon>Actinomycetes</taxon>
        <taxon>Bifidobacteriales</taxon>
        <taxon>Bifidobacteriaceae</taxon>
        <taxon>Bifidobacterium</taxon>
    </lineage>
</organism>
<dbReference type="Gene3D" id="3.40.50.150">
    <property type="entry name" value="Vaccinia Virus protein VP39"/>
    <property type="match status" value="1"/>
</dbReference>
<name>A0A6N9Z7D8_9BIFI</name>
<gene>
    <name evidence="3" type="primary">rsmD</name>
    <name evidence="3" type="ORF">GFD25_10015</name>
</gene>
<evidence type="ECO:0000313" key="3">
    <source>
        <dbReference type="EMBL" id="NEG90310.1"/>
    </source>
</evidence>
<dbReference type="PANTHER" id="PTHR43542">
    <property type="entry name" value="METHYLTRANSFERASE"/>
    <property type="match status" value="1"/>
</dbReference>
<accession>A0A6N9Z7D8</accession>
<dbReference type="PIRSF" id="PIRSF004553">
    <property type="entry name" value="CHP00095"/>
    <property type="match status" value="1"/>
</dbReference>
<evidence type="ECO:0000256" key="2">
    <source>
        <dbReference type="ARBA" id="ARBA00022679"/>
    </source>
</evidence>
<dbReference type="GO" id="GO:0052913">
    <property type="term" value="F:16S rRNA (guanine(966)-N(2))-methyltransferase activity"/>
    <property type="evidence" value="ECO:0007669"/>
    <property type="project" value="UniProtKB-EC"/>
</dbReference>
<dbReference type="NCBIfam" id="TIGR00095">
    <property type="entry name" value="16S rRNA (guanine(966)-N(2))-methyltransferase RsmD"/>
    <property type="match status" value="1"/>
</dbReference>
<evidence type="ECO:0000313" key="4">
    <source>
        <dbReference type="Proteomes" id="UP000469194"/>
    </source>
</evidence>
<keyword evidence="4" id="KW-1185">Reference proteome</keyword>
<dbReference type="Pfam" id="PF03602">
    <property type="entry name" value="Cons_hypoth95"/>
    <property type="match status" value="1"/>
</dbReference>
<dbReference type="PROSITE" id="PS00092">
    <property type="entry name" value="N6_MTASE"/>
    <property type="match status" value="1"/>
</dbReference>
<reference evidence="3 4" key="1">
    <citation type="submission" date="2019-10" db="EMBL/GenBank/DDBJ databases">
        <title>Bifidobacterium from non-human primates.</title>
        <authorList>
            <person name="Modesto M."/>
        </authorList>
    </citation>
    <scope>NUCLEOTIDE SEQUENCE [LARGE SCALE GENOMIC DNA]</scope>
    <source>
        <strain evidence="3 4">TRE17</strain>
    </source>
</reference>
<dbReference type="InterPro" id="IPR004398">
    <property type="entry name" value="RNA_MeTrfase_RsmD"/>
</dbReference>
<dbReference type="RefSeq" id="WP_163232448.1">
    <property type="nucleotide sequence ID" value="NZ_WHZW01000022.1"/>
</dbReference>
<dbReference type="SUPFAM" id="SSF53335">
    <property type="entry name" value="S-adenosyl-L-methionine-dependent methyltransferases"/>
    <property type="match status" value="1"/>
</dbReference>
<dbReference type="PANTHER" id="PTHR43542:SF1">
    <property type="entry name" value="METHYLTRANSFERASE"/>
    <property type="match status" value="1"/>
</dbReference>
<dbReference type="InterPro" id="IPR029063">
    <property type="entry name" value="SAM-dependent_MTases_sf"/>
</dbReference>
<dbReference type="GO" id="GO:0003676">
    <property type="term" value="F:nucleic acid binding"/>
    <property type="evidence" value="ECO:0007669"/>
    <property type="project" value="InterPro"/>
</dbReference>
<sequence length="202" mass="21775">MRVISGRFKGVALTTPKTGTRPTTDRTKEAIFSRLDSWGVLDDARVLDLFAGTGALGIEALSRGARELIAVEANGPAAALIAKTLTVLKHHRAWESDMVARVIKAKAEKYAAPAISGSVVAHAFDVIFIDPPYAFETEACERLLSDLVDSGMAGERTVIVLERSARSDEPTMPAGWEIGERRDYGETAVFYLEAVVPAIDGE</sequence>
<dbReference type="InterPro" id="IPR002052">
    <property type="entry name" value="DNA_methylase_N6_adenine_CS"/>
</dbReference>